<dbReference type="Proteomes" id="UP000676456">
    <property type="component" value="Unassembled WGS sequence"/>
</dbReference>
<organism evidence="2 3">
    <name type="scientific">Lederbergia citrea</name>
    <dbReference type="NCBI Taxonomy" id="2833581"/>
    <lineage>
        <taxon>Bacteria</taxon>
        <taxon>Bacillati</taxon>
        <taxon>Bacillota</taxon>
        <taxon>Bacilli</taxon>
        <taxon>Bacillales</taxon>
        <taxon>Bacillaceae</taxon>
        <taxon>Lederbergia</taxon>
    </lineage>
</organism>
<dbReference type="RefSeq" id="WP_213096290.1">
    <property type="nucleotide sequence ID" value="NZ_JAGYPH010000001.1"/>
</dbReference>
<gene>
    <name evidence="2" type="ORF">KHA91_00545</name>
</gene>
<feature type="transmembrane region" description="Helical" evidence="1">
    <location>
        <begin position="25"/>
        <end position="47"/>
    </location>
</feature>
<evidence type="ECO:0000256" key="1">
    <source>
        <dbReference type="SAM" id="Phobius"/>
    </source>
</evidence>
<feature type="transmembrane region" description="Helical" evidence="1">
    <location>
        <begin position="377"/>
        <end position="397"/>
    </location>
</feature>
<feature type="transmembrane region" description="Helical" evidence="1">
    <location>
        <begin position="136"/>
        <end position="153"/>
    </location>
</feature>
<dbReference type="EMBL" id="JAGYPN010000001">
    <property type="protein sequence ID" value="MBS4221241.1"/>
    <property type="molecule type" value="Genomic_DNA"/>
</dbReference>
<feature type="transmembrane region" description="Helical" evidence="1">
    <location>
        <begin position="165"/>
        <end position="184"/>
    </location>
</feature>
<name>A0A942UGY0_9BACI</name>
<feature type="transmembrane region" description="Helical" evidence="1">
    <location>
        <begin position="59"/>
        <end position="80"/>
    </location>
</feature>
<feature type="transmembrane region" description="Helical" evidence="1">
    <location>
        <begin position="348"/>
        <end position="371"/>
    </location>
</feature>
<protein>
    <submittedName>
        <fullName evidence="2">ABC transporter permease</fullName>
    </submittedName>
</protein>
<keyword evidence="1" id="KW-0472">Membrane</keyword>
<keyword evidence="1" id="KW-1133">Transmembrane helix</keyword>
<dbReference type="PIRSF" id="PIRSF037259">
    <property type="entry name" value="EcsB_ABC"/>
    <property type="match status" value="1"/>
</dbReference>
<dbReference type="AlphaFoldDB" id="A0A942UGY0"/>
<evidence type="ECO:0000313" key="2">
    <source>
        <dbReference type="EMBL" id="MBS4221241.1"/>
    </source>
</evidence>
<feature type="transmembrane region" description="Helical" evidence="1">
    <location>
        <begin position="190"/>
        <end position="207"/>
    </location>
</feature>
<reference evidence="2 3" key="1">
    <citation type="submission" date="2021-05" db="EMBL/GenBank/DDBJ databases">
        <title>Novel Bacillus species.</title>
        <authorList>
            <person name="Liu G."/>
        </authorList>
    </citation>
    <scope>NUCLEOTIDE SEQUENCE [LARGE SCALE GENOMIC DNA]</scope>
    <source>
        <strain evidence="2 3">FJAT-49682</strain>
    </source>
</reference>
<proteinExistence type="predicted"/>
<evidence type="ECO:0000313" key="3">
    <source>
        <dbReference type="Proteomes" id="UP000676456"/>
    </source>
</evidence>
<comment type="caution">
    <text evidence="2">The sequence shown here is derived from an EMBL/GenBank/DDBJ whole genome shotgun (WGS) entry which is preliminary data.</text>
</comment>
<feature type="transmembrane region" description="Helical" evidence="1">
    <location>
        <begin position="284"/>
        <end position="301"/>
    </location>
</feature>
<feature type="transmembrane region" description="Helical" evidence="1">
    <location>
        <begin position="307"/>
        <end position="327"/>
    </location>
</feature>
<dbReference type="InterPro" id="IPR010288">
    <property type="entry name" value="EcsB_ABC"/>
</dbReference>
<keyword evidence="1" id="KW-0812">Transmembrane</keyword>
<dbReference type="GO" id="GO:0016020">
    <property type="term" value="C:membrane"/>
    <property type="evidence" value="ECO:0007669"/>
    <property type="project" value="InterPro"/>
</dbReference>
<sequence>MKQIDELWRERVQAYIKELRRYFKYIFNDHLLFVLIFGGGAAIYYYSEWVKTLGSGFPVGMVMAVVLAIFLAASPIHTLLKQADIVFLLPLEIKLSSYFKKGIKLSVVTQGYILLLLLAAFMPMYAKVTGNGFKTFFYLLAIILVLKVWNLYIHWMMLKVNDRHALFFDWLIRYLLNAILLYFIIEEASFWFIGVILLIMAAITLYFRETVKNKPLRWDLLIEKEQGRMQVFYRAANMFTDVPHLSGQVKRRRWLDPLFSHIPYGSGQTYRFLYARTIVRTSEFSGLIIRLSIISAILLIYNSNVYFSAAISMLFLYLTGFQLVPMLRRHELKVWTGLYPVNPSQKRIAFLGLLLKVLVCQAILFGISAGIGSNIQHGAVIGGVAIVFAFLFAKVYAPGRIAKLEKD</sequence>
<keyword evidence="3" id="KW-1185">Reference proteome</keyword>
<feature type="transmembrane region" description="Helical" evidence="1">
    <location>
        <begin position="101"/>
        <end position="124"/>
    </location>
</feature>
<dbReference type="Pfam" id="PF05975">
    <property type="entry name" value="EcsB"/>
    <property type="match status" value="1"/>
</dbReference>
<accession>A0A942UGY0</accession>